<comment type="caution">
    <text evidence="1">The sequence shown here is derived from an EMBL/GenBank/DDBJ whole genome shotgun (WGS) entry which is preliminary data.</text>
</comment>
<accession>A0A4Y2G769</accession>
<dbReference type="AlphaFoldDB" id="A0A4Y2G769"/>
<organism evidence="1 2">
    <name type="scientific">Araneus ventricosus</name>
    <name type="common">Orbweaver spider</name>
    <name type="synonym">Epeira ventricosa</name>
    <dbReference type="NCBI Taxonomy" id="182803"/>
    <lineage>
        <taxon>Eukaryota</taxon>
        <taxon>Metazoa</taxon>
        <taxon>Ecdysozoa</taxon>
        <taxon>Arthropoda</taxon>
        <taxon>Chelicerata</taxon>
        <taxon>Arachnida</taxon>
        <taxon>Araneae</taxon>
        <taxon>Araneomorphae</taxon>
        <taxon>Entelegynae</taxon>
        <taxon>Araneoidea</taxon>
        <taxon>Araneidae</taxon>
        <taxon>Araneus</taxon>
    </lineage>
</organism>
<sequence>MDCIQQSAALNTMVGPRQSSTILPKAEVAPKEDHGDGLALISRSDTFQLPETIAAEKYYQEIVEMNSKLQHMLSVLVSRKGPILLHNNA</sequence>
<protein>
    <submittedName>
        <fullName evidence="1">Uncharacterized protein</fullName>
    </submittedName>
</protein>
<name>A0A4Y2G769_ARAVE</name>
<dbReference type="EMBL" id="BGPR01001269">
    <property type="protein sequence ID" value="GBM49712.1"/>
    <property type="molecule type" value="Genomic_DNA"/>
</dbReference>
<keyword evidence="2" id="KW-1185">Reference proteome</keyword>
<evidence type="ECO:0000313" key="1">
    <source>
        <dbReference type="EMBL" id="GBM49712.1"/>
    </source>
</evidence>
<reference evidence="1 2" key="1">
    <citation type="journal article" date="2019" name="Sci. Rep.">
        <title>Orb-weaving spider Araneus ventricosus genome elucidates the spidroin gene catalogue.</title>
        <authorList>
            <person name="Kono N."/>
            <person name="Nakamura H."/>
            <person name="Ohtoshi R."/>
            <person name="Moran D.A.P."/>
            <person name="Shinohara A."/>
            <person name="Yoshida Y."/>
            <person name="Fujiwara M."/>
            <person name="Mori M."/>
            <person name="Tomita M."/>
            <person name="Arakawa K."/>
        </authorList>
    </citation>
    <scope>NUCLEOTIDE SEQUENCE [LARGE SCALE GENOMIC DNA]</scope>
</reference>
<proteinExistence type="predicted"/>
<dbReference type="Proteomes" id="UP000499080">
    <property type="component" value="Unassembled WGS sequence"/>
</dbReference>
<evidence type="ECO:0000313" key="2">
    <source>
        <dbReference type="Proteomes" id="UP000499080"/>
    </source>
</evidence>
<dbReference type="OrthoDB" id="6434373at2759"/>
<gene>
    <name evidence="1" type="ORF">AVEN_206212_1</name>
</gene>